<accession>A0A5S6QXP1</accession>
<dbReference type="AlphaFoldDB" id="A0A5S6QXP1"/>
<keyword evidence="5" id="KW-0539">Nucleus</keyword>
<dbReference type="PANTHER" id="PTHR13339">
    <property type="entry name" value="COP9 SIGNALOSOME COMPLEX SUBUNIT 8"/>
    <property type="match status" value="1"/>
</dbReference>
<evidence type="ECO:0000256" key="5">
    <source>
        <dbReference type="ARBA" id="ARBA00023242"/>
    </source>
</evidence>
<dbReference type="GO" id="GO:0008180">
    <property type="term" value="C:COP9 signalosome"/>
    <property type="evidence" value="ECO:0007669"/>
    <property type="project" value="UniProtKB-KW"/>
</dbReference>
<dbReference type="GO" id="GO:0000338">
    <property type="term" value="P:protein deneddylation"/>
    <property type="evidence" value="ECO:0007669"/>
    <property type="project" value="InterPro"/>
</dbReference>
<keyword evidence="3" id="KW-0963">Cytoplasm</keyword>
<dbReference type="STRING" id="70415.A0A5S6QXP1"/>
<dbReference type="Proteomes" id="UP000046395">
    <property type="component" value="Unassembled WGS sequence"/>
</dbReference>
<protein>
    <submittedName>
        <fullName evidence="8">CSN8_PSD8_EIF3K domain-containing protein</fullName>
    </submittedName>
</protein>
<dbReference type="GO" id="GO:0010387">
    <property type="term" value="P:COP9 signalosome assembly"/>
    <property type="evidence" value="ECO:0007669"/>
    <property type="project" value="InterPro"/>
</dbReference>
<evidence type="ECO:0000313" key="7">
    <source>
        <dbReference type="Proteomes" id="UP000046395"/>
    </source>
</evidence>
<name>A0A5S6QXP1_TRIMR</name>
<dbReference type="Pfam" id="PF10075">
    <property type="entry name" value="CSN8_PSD8_EIF3K"/>
    <property type="match status" value="1"/>
</dbReference>
<organism evidence="7 8">
    <name type="scientific">Trichuris muris</name>
    <name type="common">Mouse whipworm</name>
    <dbReference type="NCBI Taxonomy" id="70415"/>
    <lineage>
        <taxon>Eukaryota</taxon>
        <taxon>Metazoa</taxon>
        <taxon>Ecdysozoa</taxon>
        <taxon>Nematoda</taxon>
        <taxon>Enoplea</taxon>
        <taxon>Dorylaimia</taxon>
        <taxon>Trichinellida</taxon>
        <taxon>Trichuridae</taxon>
        <taxon>Trichuris</taxon>
    </lineage>
</organism>
<evidence type="ECO:0000256" key="3">
    <source>
        <dbReference type="ARBA" id="ARBA00022490"/>
    </source>
</evidence>
<dbReference type="WBParaSite" id="TMUE_3000011652.1">
    <property type="protein sequence ID" value="TMUE_3000011652.1"/>
    <property type="gene ID" value="WBGene00289104"/>
</dbReference>
<keyword evidence="7" id="KW-1185">Reference proteome</keyword>
<evidence type="ECO:0000256" key="1">
    <source>
        <dbReference type="ARBA" id="ARBA00004123"/>
    </source>
</evidence>
<keyword evidence="4" id="KW-0736">Signalosome</keyword>
<evidence type="ECO:0000256" key="4">
    <source>
        <dbReference type="ARBA" id="ARBA00022790"/>
    </source>
</evidence>
<evidence type="ECO:0000313" key="8">
    <source>
        <dbReference type="WBParaSite" id="TMUE_3000011652.1"/>
    </source>
</evidence>
<comment type="subcellular location">
    <subcellularLocation>
        <location evidence="2">Cytoplasm</location>
    </subcellularLocation>
    <subcellularLocation>
        <location evidence="1">Nucleus</location>
    </subcellularLocation>
</comment>
<dbReference type="InterPro" id="IPR033464">
    <property type="entry name" value="CSN8_PSD8_EIF3K"/>
</dbReference>
<sequence length="185" mass="21177">MQEEVVPEGIELLEKKELHGVLSLHEYIRLMATYISQNEMQLALFLWRRIPSHLKQGPSELTAIWDVGRHFCRMDYGSSLAALNRDWSDVTKPLVNDVRISITNYVFTAVEKAYSCISVKSLAALLGRLEDEVVQESLKRGWSVDEDPSYLKPAQKAVVQNPNEQDDFVKTMIKQTTFFETNVAE</sequence>
<dbReference type="PANTHER" id="PTHR13339:SF0">
    <property type="entry name" value="COP9 SIGNALOSOME COMPLEX SUBUNIT 8"/>
    <property type="match status" value="1"/>
</dbReference>
<dbReference type="InterPro" id="IPR033205">
    <property type="entry name" value="COP9_CSN8"/>
</dbReference>
<feature type="domain" description="CSN8/PSMD8/EIF3K" evidence="6">
    <location>
        <begin position="30"/>
        <end position="156"/>
    </location>
</feature>
<reference evidence="8" key="1">
    <citation type="submission" date="2019-12" db="UniProtKB">
        <authorList>
            <consortium name="WormBaseParasite"/>
        </authorList>
    </citation>
    <scope>IDENTIFICATION</scope>
</reference>
<dbReference type="GO" id="GO:0005737">
    <property type="term" value="C:cytoplasm"/>
    <property type="evidence" value="ECO:0007669"/>
    <property type="project" value="UniProtKB-SubCell"/>
</dbReference>
<evidence type="ECO:0000259" key="6">
    <source>
        <dbReference type="Pfam" id="PF10075"/>
    </source>
</evidence>
<proteinExistence type="predicted"/>
<evidence type="ECO:0000256" key="2">
    <source>
        <dbReference type="ARBA" id="ARBA00004496"/>
    </source>
</evidence>